<reference evidence="13 14" key="1">
    <citation type="submission" date="2023-11" db="EMBL/GenBank/DDBJ databases">
        <title>Draft genome sequence and annotation of the polyextremotolerant black yeast-like fungus Aureobasidium pullulans NRRL 62042.</title>
        <authorList>
            <person name="Dielentheis-Frenken M.R.E."/>
            <person name="Wibberg D."/>
            <person name="Blank L.M."/>
            <person name="Tiso T."/>
        </authorList>
    </citation>
    <scope>NUCLEOTIDE SEQUENCE [LARGE SCALE GENOMIC DNA]</scope>
    <source>
        <strain evidence="13 14">NRRL 62042</strain>
    </source>
</reference>
<dbReference type="PANTHER" id="PTHR13046:SF0">
    <property type="entry name" value="CAAX PRENYL PROTEASE 2"/>
    <property type="match status" value="1"/>
</dbReference>
<keyword evidence="4 11" id="KW-0812">Transmembrane</keyword>
<feature type="transmembrane region" description="Helical" evidence="11">
    <location>
        <begin position="94"/>
        <end position="113"/>
    </location>
</feature>
<evidence type="ECO:0000256" key="3">
    <source>
        <dbReference type="ARBA" id="ARBA00022670"/>
    </source>
</evidence>
<evidence type="ECO:0000313" key="13">
    <source>
        <dbReference type="EMBL" id="KAK6001520.1"/>
    </source>
</evidence>
<feature type="domain" description="CAAX prenyl protease 2/Lysostaphin resistance protein A-like" evidence="12">
    <location>
        <begin position="141"/>
        <end position="257"/>
    </location>
</feature>
<organism evidence="13 14">
    <name type="scientific">Aureobasidium pullulans</name>
    <name type="common">Black yeast</name>
    <name type="synonym">Pullularia pullulans</name>
    <dbReference type="NCBI Taxonomy" id="5580"/>
    <lineage>
        <taxon>Eukaryota</taxon>
        <taxon>Fungi</taxon>
        <taxon>Dikarya</taxon>
        <taxon>Ascomycota</taxon>
        <taxon>Pezizomycotina</taxon>
        <taxon>Dothideomycetes</taxon>
        <taxon>Dothideomycetidae</taxon>
        <taxon>Dothideales</taxon>
        <taxon>Saccotheciaceae</taxon>
        <taxon>Aureobasidium</taxon>
    </lineage>
</organism>
<comment type="similarity">
    <text evidence="2">Belongs to the peptidase U48 family.</text>
</comment>
<evidence type="ECO:0000259" key="12">
    <source>
        <dbReference type="Pfam" id="PF02517"/>
    </source>
</evidence>
<gene>
    <name evidence="13" type="ORF">QM012_002851</name>
</gene>
<sequence>MLPTTPAPAISPHVAGGLTVLFTVIYIAPFYLSPTLRSNSIANRNTPSVIEARIRAVVWSCVASVVITICVLSSKGHVVLEEIFHLLGVYPVNILDTAKSFLLVAILFAGPLFERAIIEGEWRSWGGAAIKETVYDDLIGWRNLVVGPVSEELVFRSLAISLFLLAQTSALRITFTSPLIFGVAHVHHLHEHINASRRPGASYLATALTPSVILPGLLRSIFQFLYTSLFGFIAAFIYLRTSSLVACILAHSFCNWMGLPRFWGRVGREVGEEMLDQTHHDGSVTDALQTGSHGQRLSITWTTAYYIVLVAGAISFWKLRWSMTYSDLALIQF</sequence>
<dbReference type="InterPro" id="IPR039731">
    <property type="entry name" value="Rce1"/>
</dbReference>
<evidence type="ECO:0000256" key="6">
    <source>
        <dbReference type="ARBA" id="ARBA00022824"/>
    </source>
</evidence>
<comment type="subcellular location">
    <subcellularLocation>
        <location evidence="1">Endoplasmic reticulum membrane</location>
        <topology evidence="1">Multi-pass membrane protein</topology>
    </subcellularLocation>
</comment>
<keyword evidence="8 11" id="KW-0472">Membrane</keyword>
<dbReference type="EC" id="3.4.26.1" evidence="10"/>
<feature type="transmembrane region" description="Helical" evidence="11">
    <location>
        <begin position="201"/>
        <end position="222"/>
    </location>
</feature>
<evidence type="ECO:0000256" key="1">
    <source>
        <dbReference type="ARBA" id="ARBA00004477"/>
    </source>
</evidence>
<keyword evidence="7 11" id="KW-1133">Transmembrane helix</keyword>
<keyword evidence="6" id="KW-0256">Endoplasmic reticulum</keyword>
<feature type="transmembrane region" description="Helical" evidence="11">
    <location>
        <begin position="54"/>
        <end position="74"/>
    </location>
</feature>
<feature type="transmembrane region" description="Helical" evidence="11">
    <location>
        <begin position="229"/>
        <end position="253"/>
    </location>
</feature>
<protein>
    <recommendedName>
        <fullName evidence="10">intramembrane prenyl-peptidase Rce1</fullName>
        <ecNumber evidence="10">3.4.26.1</ecNumber>
    </recommendedName>
</protein>
<dbReference type="Proteomes" id="UP001341245">
    <property type="component" value="Unassembled WGS sequence"/>
</dbReference>
<evidence type="ECO:0000256" key="9">
    <source>
        <dbReference type="ARBA" id="ARBA00047280"/>
    </source>
</evidence>
<evidence type="ECO:0000256" key="4">
    <source>
        <dbReference type="ARBA" id="ARBA00022692"/>
    </source>
</evidence>
<accession>A0ABR0TC55</accession>
<evidence type="ECO:0000256" key="8">
    <source>
        <dbReference type="ARBA" id="ARBA00023136"/>
    </source>
</evidence>
<evidence type="ECO:0000256" key="11">
    <source>
        <dbReference type="SAM" id="Phobius"/>
    </source>
</evidence>
<comment type="caution">
    <text evidence="13">The sequence shown here is derived from an EMBL/GenBank/DDBJ whole genome shotgun (WGS) entry which is preliminary data.</text>
</comment>
<comment type="catalytic activity">
    <reaction evidence="9">
        <text>Hydrolyzes the peptide bond -P2-(S-farnesyl or geranylgeranyl)C-P1'-P2'-P3'-COOH where P1' and P2' are amino acids with aliphatic sidechains and P3' is any C-terminal residue.</text>
        <dbReference type="EC" id="3.4.26.1"/>
    </reaction>
</comment>
<dbReference type="InterPro" id="IPR003675">
    <property type="entry name" value="Rce1/LyrA-like_dom"/>
</dbReference>
<keyword evidence="14" id="KW-1185">Reference proteome</keyword>
<evidence type="ECO:0000313" key="14">
    <source>
        <dbReference type="Proteomes" id="UP001341245"/>
    </source>
</evidence>
<keyword evidence="5" id="KW-0378">Hydrolase</keyword>
<evidence type="ECO:0000256" key="2">
    <source>
        <dbReference type="ARBA" id="ARBA00006897"/>
    </source>
</evidence>
<feature type="transmembrane region" description="Helical" evidence="11">
    <location>
        <begin position="12"/>
        <end position="33"/>
    </location>
</feature>
<evidence type="ECO:0000256" key="7">
    <source>
        <dbReference type="ARBA" id="ARBA00022989"/>
    </source>
</evidence>
<name>A0ABR0TC55_AURPU</name>
<feature type="transmembrane region" description="Helical" evidence="11">
    <location>
        <begin position="158"/>
        <end position="181"/>
    </location>
</feature>
<dbReference type="EMBL" id="JASGXD010000014">
    <property type="protein sequence ID" value="KAK6001520.1"/>
    <property type="molecule type" value="Genomic_DNA"/>
</dbReference>
<dbReference type="PANTHER" id="PTHR13046">
    <property type="entry name" value="PROTEASE U48 CAAX PRENYL PROTEASE RCE1"/>
    <property type="match status" value="1"/>
</dbReference>
<evidence type="ECO:0000256" key="5">
    <source>
        <dbReference type="ARBA" id="ARBA00022801"/>
    </source>
</evidence>
<feature type="transmembrane region" description="Helical" evidence="11">
    <location>
        <begin position="298"/>
        <end position="317"/>
    </location>
</feature>
<keyword evidence="3" id="KW-0645">Protease</keyword>
<proteinExistence type="inferred from homology"/>
<evidence type="ECO:0000256" key="10">
    <source>
        <dbReference type="ARBA" id="ARBA00049729"/>
    </source>
</evidence>
<dbReference type="Pfam" id="PF02517">
    <property type="entry name" value="Rce1-like"/>
    <property type="match status" value="1"/>
</dbReference>